<evidence type="ECO:0000259" key="5">
    <source>
        <dbReference type="PROSITE" id="PS50893"/>
    </source>
</evidence>
<dbReference type="STRING" id="1440053.GCA_000718095_01725"/>
<accession>A0A2T7T503</accession>
<evidence type="ECO:0000313" key="6">
    <source>
        <dbReference type="EMBL" id="PVE10247.1"/>
    </source>
</evidence>
<dbReference type="InterPro" id="IPR027417">
    <property type="entry name" value="P-loop_NTPase"/>
</dbReference>
<gene>
    <name evidence="6" type="ORF">Y717_03755</name>
</gene>
<name>A0A2T7T503_9ACTN</name>
<dbReference type="PROSITE" id="PS00211">
    <property type="entry name" value="ABC_TRANSPORTER_1"/>
    <property type="match status" value="1"/>
</dbReference>
<keyword evidence="4 6" id="KW-0067">ATP-binding</keyword>
<dbReference type="AlphaFoldDB" id="A0A2T7T503"/>
<sequence length="306" mass="32900">MIEVADLTKRYGRTTAVEGLTFQVRPGRVTGFLGPNGAGKSTTMRMMLGLDRPTAGEVRIGGVPYQRLHDPLRTVGALLDAKAVHPGRTALNHLRSLARGNRIPPQRVREVIELTGLRSAARRRAGTFSLGMSQRLGIAAALLGDPAVLVLDEPVNGLDPEGVLWIRHLMRDQAAQGRTVFVSSHLMSEAALTVDHLIVIGRGRLLADTSMTAFIDRHTDSGVRVRTPEPRRLRDVLAGAGITVTDHADGGLDVAAGAERIGELVAAHGVPVHEVTRNTASLEEAFMRLTADALEYRAEPPGGVRR</sequence>
<dbReference type="EMBL" id="AZSP01000230">
    <property type="protein sequence ID" value="PVE10247.1"/>
    <property type="molecule type" value="Genomic_DNA"/>
</dbReference>
<dbReference type="PANTHER" id="PTHR43335">
    <property type="entry name" value="ABC TRANSPORTER, ATP-BINDING PROTEIN"/>
    <property type="match status" value="1"/>
</dbReference>
<dbReference type="PANTHER" id="PTHR43335:SF4">
    <property type="entry name" value="ABC TRANSPORTER, ATP-BINDING PROTEIN"/>
    <property type="match status" value="1"/>
</dbReference>
<proteinExistence type="inferred from homology"/>
<keyword evidence="2" id="KW-0813">Transport</keyword>
<evidence type="ECO:0000256" key="2">
    <source>
        <dbReference type="ARBA" id="ARBA00022448"/>
    </source>
</evidence>
<evidence type="ECO:0000313" key="7">
    <source>
        <dbReference type="Proteomes" id="UP000245992"/>
    </source>
</evidence>
<dbReference type="SUPFAM" id="SSF52540">
    <property type="entry name" value="P-loop containing nucleoside triphosphate hydrolases"/>
    <property type="match status" value="1"/>
</dbReference>
<dbReference type="PROSITE" id="PS50893">
    <property type="entry name" value="ABC_TRANSPORTER_2"/>
    <property type="match status" value="1"/>
</dbReference>
<dbReference type="Pfam" id="PF00005">
    <property type="entry name" value="ABC_tran"/>
    <property type="match status" value="1"/>
</dbReference>
<dbReference type="InterPro" id="IPR003439">
    <property type="entry name" value="ABC_transporter-like_ATP-bd"/>
</dbReference>
<comment type="caution">
    <text evidence="6">The sequence shown here is derived from an EMBL/GenBank/DDBJ whole genome shotgun (WGS) entry which is preliminary data.</text>
</comment>
<dbReference type="GO" id="GO:0016887">
    <property type="term" value="F:ATP hydrolysis activity"/>
    <property type="evidence" value="ECO:0007669"/>
    <property type="project" value="InterPro"/>
</dbReference>
<keyword evidence="7" id="KW-1185">Reference proteome</keyword>
<dbReference type="InterPro" id="IPR003593">
    <property type="entry name" value="AAA+_ATPase"/>
</dbReference>
<reference evidence="6 7" key="1">
    <citation type="submission" date="2013-12" db="EMBL/GenBank/DDBJ databases">
        <title>Annotated genome of Streptomyces scopuliridis.</title>
        <authorList>
            <person name="Olson J.B."/>
        </authorList>
    </citation>
    <scope>NUCLEOTIDE SEQUENCE [LARGE SCALE GENOMIC DNA]</scope>
    <source>
        <strain evidence="6 7">RB72</strain>
    </source>
</reference>
<evidence type="ECO:0000256" key="3">
    <source>
        <dbReference type="ARBA" id="ARBA00022741"/>
    </source>
</evidence>
<dbReference type="GeneID" id="95543439"/>
<dbReference type="Gene3D" id="3.40.50.300">
    <property type="entry name" value="P-loop containing nucleotide triphosphate hydrolases"/>
    <property type="match status" value="1"/>
</dbReference>
<evidence type="ECO:0000256" key="1">
    <source>
        <dbReference type="ARBA" id="ARBA00005417"/>
    </source>
</evidence>
<dbReference type="GO" id="GO:0005524">
    <property type="term" value="F:ATP binding"/>
    <property type="evidence" value="ECO:0007669"/>
    <property type="project" value="UniProtKB-KW"/>
</dbReference>
<comment type="similarity">
    <text evidence="1">Belongs to the ABC transporter superfamily.</text>
</comment>
<protein>
    <submittedName>
        <fullName evidence="6">Multidrug ABC transporter ATP-binding protein</fullName>
    </submittedName>
</protein>
<feature type="domain" description="ABC transporter" evidence="5">
    <location>
        <begin position="2"/>
        <end position="227"/>
    </location>
</feature>
<organism evidence="6 7">
    <name type="scientific">Streptomyces scopuliridis RB72</name>
    <dbReference type="NCBI Taxonomy" id="1440053"/>
    <lineage>
        <taxon>Bacteria</taxon>
        <taxon>Bacillati</taxon>
        <taxon>Actinomycetota</taxon>
        <taxon>Actinomycetes</taxon>
        <taxon>Kitasatosporales</taxon>
        <taxon>Streptomycetaceae</taxon>
        <taxon>Streptomyces</taxon>
    </lineage>
</organism>
<dbReference type="InterPro" id="IPR017871">
    <property type="entry name" value="ABC_transporter-like_CS"/>
</dbReference>
<dbReference type="SMART" id="SM00382">
    <property type="entry name" value="AAA"/>
    <property type="match status" value="1"/>
</dbReference>
<dbReference type="OrthoDB" id="9781246at2"/>
<dbReference type="RefSeq" id="WP_030350882.1">
    <property type="nucleotide sequence ID" value="NZ_AZSP01000230.1"/>
</dbReference>
<evidence type="ECO:0000256" key="4">
    <source>
        <dbReference type="ARBA" id="ARBA00022840"/>
    </source>
</evidence>
<dbReference type="Proteomes" id="UP000245992">
    <property type="component" value="Unassembled WGS sequence"/>
</dbReference>
<keyword evidence="3" id="KW-0547">Nucleotide-binding</keyword>